<evidence type="ECO:0000256" key="5">
    <source>
        <dbReference type="ARBA" id="ARBA00022827"/>
    </source>
</evidence>
<keyword evidence="9" id="KW-0472">Membrane</keyword>
<evidence type="ECO:0000256" key="8">
    <source>
        <dbReference type="ARBA" id="ARBA00023014"/>
    </source>
</evidence>
<dbReference type="CDD" id="cd06214">
    <property type="entry name" value="PA_degradation_oxidoreductase_like"/>
    <property type="match status" value="1"/>
</dbReference>
<dbReference type="InterPro" id="IPR050415">
    <property type="entry name" value="MRET"/>
</dbReference>
<evidence type="ECO:0000256" key="6">
    <source>
        <dbReference type="ARBA" id="ARBA00023002"/>
    </source>
</evidence>
<keyword evidence="4" id="KW-0479">Metal-binding</keyword>
<evidence type="ECO:0000256" key="3">
    <source>
        <dbReference type="ARBA" id="ARBA00022714"/>
    </source>
</evidence>
<proteinExistence type="predicted"/>
<keyword evidence="9" id="KW-1133">Transmembrane helix</keyword>
<dbReference type="EMBL" id="JAGGMS010000001">
    <property type="protein sequence ID" value="MBP2181438.1"/>
    <property type="molecule type" value="Genomic_DNA"/>
</dbReference>
<keyword evidence="12" id="KW-1185">Reference proteome</keyword>
<feature type="domain" description="FAD-binding FR-type" evidence="10">
    <location>
        <begin position="314"/>
        <end position="417"/>
    </location>
</feature>
<evidence type="ECO:0000313" key="12">
    <source>
        <dbReference type="Proteomes" id="UP000741013"/>
    </source>
</evidence>
<comment type="cofactor">
    <cofactor evidence="1">
        <name>FAD</name>
        <dbReference type="ChEBI" id="CHEBI:57692"/>
    </cofactor>
</comment>
<dbReference type="InterPro" id="IPR008333">
    <property type="entry name" value="Cbr1-like_FAD-bd_dom"/>
</dbReference>
<dbReference type="SUPFAM" id="SSF63380">
    <property type="entry name" value="Riboflavin synthase domain-like"/>
    <property type="match status" value="1"/>
</dbReference>
<evidence type="ECO:0000259" key="10">
    <source>
        <dbReference type="PROSITE" id="PS51384"/>
    </source>
</evidence>
<evidence type="ECO:0000256" key="9">
    <source>
        <dbReference type="SAM" id="Phobius"/>
    </source>
</evidence>
<gene>
    <name evidence="11" type="ORF">JOM49_002964</name>
</gene>
<keyword evidence="8" id="KW-0411">Iron-sulfur</keyword>
<feature type="transmembrane region" description="Helical" evidence="9">
    <location>
        <begin position="27"/>
        <end position="45"/>
    </location>
</feature>
<dbReference type="Pfam" id="PF00970">
    <property type="entry name" value="FAD_binding_6"/>
    <property type="match status" value="1"/>
</dbReference>
<dbReference type="InterPro" id="IPR001433">
    <property type="entry name" value="OxRdtase_FAD/NAD-bd"/>
</dbReference>
<comment type="caution">
    <text evidence="11">The sequence shown here is derived from an EMBL/GenBank/DDBJ whole genome shotgun (WGS) entry which is preliminary data.</text>
</comment>
<dbReference type="InterPro" id="IPR017927">
    <property type="entry name" value="FAD-bd_FR_type"/>
</dbReference>
<feature type="transmembrane region" description="Helical" evidence="9">
    <location>
        <begin position="81"/>
        <end position="101"/>
    </location>
</feature>
<dbReference type="RefSeq" id="WP_282773823.1">
    <property type="nucleotide sequence ID" value="NZ_JAGGMS010000001.1"/>
</dbReference>
<dbReference type="InterPro" id="IPR039261">
    <property type="entry name" value="FNR_nucleotide-bd"/>
</dbReference>
<keyword evidence="3" id="KW-0001">2Fe-2S</keyword>
<sequence>MAGTGGPGARELPAPGVSLPSIAGPTVALFAGGGAVWALGAWLALAGLAPLWLTIGLQSLATVLLFTVAHEAMHHAAGRLTTVNALLGRLGMLFVAAYGAFPPVRHLHLEHHRNPGGRADVAGWTARAPGWQLPLRWLTVDFWFMWHYLGRLHHRPAREVHETTAVATLAIAAMCTAIASGHGWELLVLYLVPQRIGLALVVVLFDWFPHRGLPACPGPDRLQVAWVHVGRERLAGALTLGQNYHLVHHLHPAIPFYRYRQVWRRNVEAYLDLGVPVRTFGGRELSAAEYRSSRWFPPRPAAVPPAEPPPRRLRVFHSLLVTEVERVGADAAAVRFAVPDELATTFDYVAGQHVTVRALVDGVPLRRSYALCPAPPGELRIAVKRVERGPFSTVVTHTLRPGDRLDVLPPSGDFTLEPDPRRSRHYVGLAAGSGLPPILTMFATALDTEPHSRATLLYVNRSGSTTMLAEEVSALAKRFDGRLRVVHYRTDEQDPELRKGRDFQPVDAISEVLAVTHEQFVRGRLDTARLSALLDGRLHPAKVDEWFVCAPRTLAEHTLHVLAEHDVPAECVHHEPFDVDTQPEPVAELLTRRADPPIRLS</sequence>
<dbReference type="PANTHER" id="PTHR47354:SF8">
    <property type="entry name" value="1,2-PHENYLACETYL-COA EPOXIDASE, SUBUNIT E"/>
    <property type="match status" value="1"/>
</dbReference>
<protein>
    <submittedName>
        <fullName evidence="11">Ferredoxin-NADP reductase/fatty acid desaturase</fullName>
    </submittedName>
</protein>
<keyword evidence="9" id="KW-0812">Transmembrane</keyword>
<dbReference type="Gene3D" id="2.40.30.10">
    <property type="entry name" value="Translation factors"/>
    <property type="match status" value="1"/>
</dbReference>
<evidence type="ECO:0000256" key="4">
    <source>
        <dbReference type="ARBA" id="ARBA00022723"/>
    </source>
</evidence>
<reference evidence="11 12" key="1">
    <citation type="submission" date="2021-03" db="EMBL/GenBank/DDBJ databases">
        <title>Sequencing the genomes of 1000 actinobacteria strains.</title>
        <authorList>
            <person name="Klenk H.-P."/>
        </authorList>
    </citation>
    <scope>NUCLEOTIDE SEQUENCE [LARGE SCALE GENOMIC DNA]</scope>
    <source>
        <strain evidence="11 12">DSM 45510</strain>
    </source>
</reference>
<evidence type="ECO:0000256" key="7">
    <source>
        <dbReference type="ARBA" id="ARBA00023004"/>
    </source>
</evidence>
<keyword evidence="5" id="KW-0274">FAD</keyword>
<dbReference type="PANTHER" id="PTHR47354">
    <property type="entry name" value="NADH OXIDOREDUCTASE HCR"/>
    <property type="match status" value="1"/>
</dbReference>
<keyword evidence="7" id="KW-0408">Iron</keyword>
<organism evidence="11 12">
    <name type="scientific">Amycolatopsis magusensis</name>
    <dbReference type="NCBI Taxonomy" id="882444"/>
    <lineage>
        <taxon>Bacteria</taxon>
        <taxon>Bacillati</taxon>
        <taxon>Actinomycetota</taxon>
        <taxon>Actinomycetes</taxon>
        <taxon>Pseudonocardiales</taxon>
        <taxon>Pseudonocardiaceae</taxon>
        <taxon>Amycolatopsis</taxon>
    </lineage>
</organism>
<dbReference type="SUPFAM" id="SSF52343">
    <property type="entry name" value="Ferredoxin reductase-like, C-terminal NADP-linked domain"/>
    <property type="match status" value="1"/>
</dbReference>
<dbReference type="InterPro" id="IPR005804">
    <property type="entry name" value="FA_desaturase_dom"/>
</dbReference>
<accession>A0ABS4PQ36</accession>
<keyword evidence="2" id="KW-0285">Flavoprotein</keyword>
<evidence type="ECO:0000256" key="2">
    <source>
        <dbReference type="ARBA" id="ARBA00022630"/>
    </source>
</evidence>
<dbReference type="Proteomes" id="UP000741013">
    <property type="component" value="Unassembled WGS sequence"/>
</dbReference>
<dbReference type="InterPro" id="IPR017938">
    <property type="entry name" value="Riboflavin_synthase-like_b-brl"/>
</dbReference>
<dbReference type="PROSITE" id="PS51384">
    <property type="entry name" value="FAD_FR"/>
    <property type="match status" value="1"/>
</dbReference>
<dbReference type="Gene3D" id="3.40.50.80">
    <property type="entry name" value="Nucleotide-binding domain of ferredoxin-NADP reductase (FNR) module"/>
    <property type="match status" value="1"/>
</dbReference>
<keyword evidence="6" id="KW-0560">Oxidoreductase</keyword>
<name>A0ABS4PQ36_9PSEU</name>
<evidence type="ECO:0000313" key="11">
    <source>
        <dbReference type="EMBL" id="MBP2181438.1"/>
    </source>
</evidence>
<feature type="transmembrane region" description="Helical" evidence="9">
    <location>
        <begin position="51"/>
        <end position="69"/>
    </location>
</feature>
<evidence type="ECO:0000256" key="1">
    <source>
        <dbReference type="ARBA" id="ARBA00001974"/>
    </source>
</evidence>
<dbReference type="Pfam" id="PF00487">
    <property type="entry name" value="FA_desaturase"/>
    <property type="match status" value="1"/>
</dbReference>
<dbReference type="Pfam" id="PF00175">
    <property type="entry name" value="NAD_binding_1"/>
    <property type="match status" value="1"/>
</dbReference>